<evidence type="ECO:0000313" key="2">
    <source>
        <dbReference type="EMBL" id="KAL1885200.1"/>
    </source>
</evidence>
<feature type="region of interest" description="Disordered" evidence="1">
    <location>
        <begin position="304"/>
        <end position="467"/>
    </location>
</feature>
<name>A0ABR3YB23_9EURO</name>
<comment type="caution">
    <text evidence="2">The sequence shown here is derived from an EMBL/GenBank/DDBJ whole genome shotgun (WGS) entry which is preliminary data.</text>
</comment>
<gene>
    <name evidence="2" type="ORF">Plec18167_001857</name>
</gene>
<sequence length="467" mass="51256">MAAPSDTKPHPHSPYHDRAKTGTESLPNLNSPRLTSLSDAPDTLPRHFQYPSGWLSSRIGSYPLPPIQPTAVRASVQHSACTHCTMTRKFDDNSNDTCDICHRKSGFGWLYVCTEDHGGFIPADQDYSSTLCRESCGPDTTGEISLSPWINKAIQDGFYTTDQIEILKLQRAGVEEAVLIARSPTPASSVTHISESSYTEDTDEEPWAETVEDINKPDGEPETEESVPSTSDPEIVHVRPRAHPVCRLMCCHTCRPASRDRSWASLNTVCNEMPVKLPPPWDISNRRVSDTNVVRKLGLHNAEINRSSTSDTSLESNEPLGQDRLSDHSVIDIEGNSEELLDPTPSQYGRIEETRQSTRTKDEGRPELSQTQPSGSVPSTSPRRGGIYLVKRKPGSRSTPDRQPAVSGGELMDKGHGAKSKTRPTSSKSRRRSMDSESDSEVDVPGGVALTEEGVTTGKADLIMDNE</sequence>
<proteinExistence type="predicted"/>
<feature type="compositionally biased region" description="Polar residues" evidence="1">
    <location>
        <begin position="22"/>
        <end position="38"/>
    </location>
</feature>
<feature type="region of interest" description="Disordered" evidence="1">
    <location>
        <begin position="1"/>
        <end position="43"/>
    </location>
</feature>
<evidence type="ECO:0000256" key="1">
    <source>
        <dbReference type="SAM" id="MobiDB-lite"/>
    </source>
</evidence>
<keyword evidence="3" id="KW-1185">Reference proteome</keyword>
<dbReference type="Proteomes" id="UP001583193">
    <property type="component" value="Unassembled WGS sequence"/>
</dbReference>
<dbReference type="EMBL" id="JAVDPF010000003">
    <property type="protein sequence ID" value="KAL1885200.1"/>
    <property type="molecule type" value="Genomic_DNA"/>
</dbReference>
<feature type="compositionally biased region" description="Acidic residues" evidence="1">
    <location>
        <begin position="198"/>
        <end position="212"/>
    </location>
</feature>
<feature type="compositionally biased region" description="Polar residues" evidence="1">
    <location>
        <begin position="304"/>
        <end position="316"/>
    </location>
</feature>
<feature type="region of interest" description="Disordered" evidence="1">
    <location>
        <begin position="189"/>
        <end position="234"/>
    </location>
</feature>
<accession>A0ABR3YB23</accession>
<feature type="compositionally biased region" description="Polar residues" evidence="1">
    <location>
        <begin position="368"/>
        <end position="382"/>
    </location>
</feature>
<protein>
    <submittedName>
        <fullName evidence="2">Uncharacterized protein</fullName>
    </submittedName>
</protein>
<evidence type="ECO:0000313" key="3">
    <source>
        <dbReference type="Proteomes" id="UP001583193"/>
    </source>
</evidence>
<reference evidence="2 3" key="1">
    <citation type="journal article" date="2024" name="IMA Fungus">
        <title>IMA Genome - F19 : A genome assembly and annotation guide to empower mycologists, including annotated draft genome sequences of Ceratocystis pirilliformis, Diaporthe australafricana, Fusarium ophioides, Paecilomyces lecythidis, and Sporothrix stenoceras.</title>
        <authorList>
            <person name="Aylward J."/>
            <person name="Wilson A.M."/>
            <person name="Visagie C.M."/>
            <person name="Spraker J."/>
            <person name="Barnes I."/>
            <person name="Buitendag C."/>
            <person name="Ceriani C."/>
            <person name="Del Mar Angel L."/>
            <person name="du Plessis D."/>
            <person name="Fuchs T."/>
            <person name="Gasser K."/>
            <person name="Kramer D."/>
            <person name="Li W."/>
            <person name="Munsamy K."/>
            <person name="Piso A."/>
            <person name="Price J.L."/>
            <person name="Sonnekus B."/>
            <person name="Thomas C."/>
            <person name="van der Nest A."/>
            <person name="van Dijk A."/>
            <person name="van Heerden A."/>
            <person name="van Vuuren N."/>
            <person name="Yilmaz N."/>
            <person name="Duong T.A."/>
            <person name="van der Merwe N.A."/>
            <person name="Wingfield M.J."/>
            <person name="Wingfield B.D."/>
        </authorList>
    </citation>
    <scope>NUCLEOTIDE SEQUENCE [LARGE SCALE GENOMIC DNA]</scope>
    <source>
        <strain evidence="2 3">CMW 18167</strain>
    </source>
</reference>
<feature type="compositionally biased region" description="Basic and acidic residues" evidence="1">
    <location>
        <begin position="350"/>
        <end position="366"/>
    </location>
</feature>
<organism evidence="2 3">
    <name type="scientific">Paecilomyces lecythidis</name>
    <dbReference type="NCBI Taxonomy" id="3004212"/>
    <lineage>
        <taxon>Eukaryota</taxon>
        <taxon>Fungi</taxon>
        <taxon>Dikarya</taxon>
        <taxon>Ascomycota</taxon>
        <taxon>Pezizomycotina</taxon>
        <taxon>Eurotiomycetes</taxon>
        <taxon>Eurotiomycetidae</taxon>
        <taxon>Eurotiales</taxon>
        <taxon>Thermoascaceae</taxon>
        <taxon>Paecilomyces</taxon>
    </lineage>
</organism>